<feature type="region of interest" description="Disordered" evidence="1">
    <location>
        <begin position="15"/>
        <end position="100"/>
    </location>
</feature>
<gene>
    <name evidence="2" type="ORF">PIB30_085397</name>
</gene>
<reference evidence="2 3" key="1">
    <citation type="journal article" date="2023" name="Plants (Basel)">
        <title>Bridging the Gap: Combining Genomics and Transcriptomics Approaches to Understand Stylosanthes scabra, an Orphan Legume from the Brazilian Caatinga.</title>
        <authorList>
            <person name="Ferreira-Neto J.R.C."/>
            <person name="da Silva M.D."/>
            <person name="Binneck E."/>
            <person name="de Melo N.F."/>
            <person name="da Silva R.H."/>
            <person name="de Melo A.L.T.M."/>
            <person name="Pandolfi V."/>
            <person name="Bustamante F.O."/>
            <person name="Brasileiro-Vidal A.C."/>
            <person name="Benko-Iseppon A.M."/>
        </authorList>
    </citation>
    <scope>NUCLEOTIDE SEQUENCE [LARGE SCALE GENOMIC DNA]</scope>
    <source>
        <tissue evidence="2">Leaves</tissue>
    </source>
</reference>
<feature type="compositionally biased region" description="Basic and acidic residues" evidence="1">
    <location>
        <begin position="57"/>
        <end position="68"/>
    </location>
</feature>
<sequence>FSSRSEIILTFKAPAATKGNIIRHKEHEAEEREQWKKGKRKEEEEPGGVVRARQGRKNGERRKEEERRGKKRTKLKRGRKRDGPSLPRQGWRRWPSTRRR</sequence>
<dbReference type="EMBL" id="JASCZI010243078">
    <property type="protein sequence ID" value="MED6212638.1"/>
    <property type="molecule type" value="Genomic_DNA"/>
</dbReference>
<feature type="non-terminal residue" evidence="2">
    <location>
        <position position="1"/>
    </location>
</feature>
<evidence type="ECO:0000313" key="2">
    <source>
        <dbReference type="EMBL" id="MED6212638.1"/>
    </source>
</evidence>
<evidence type="ECO:0000313" key="3">
    <source>
        <dbReference type="Proteomes" id="UP001341840"/>
    </source>
</evidence>
<protein>
    <submittedName>
        <fullName evidence="2">Uncharacterized protein</fullName>
    </submittedName>
</protein>
<evidence type="ECO:0000256" key="1">
    <source>
        <dbReference type="SAM" id="MobiDB-lite"/>
    </source>
</evidence>
<dbReference type="Proteomes" id="UP001341840">
    <property type="component" value="Unassembled WGS sequence"/>
</dbReference>
<proteinExistence type="predicted"/>
<feature type="compositionally biased region" description="Basic residues" evidence="1">
    <location>
        <begin position="69"/>
        <end position="80"/>
    </location>
</feature>
<organism evidence="2 3">
    <name type="scientific">Stylosanthes scabra</name>
    <dbReference type="NCBI Taxonomy" id="79078"/>
    <lineage>
        <taxon>Eukaryota</taxon>
        <taxon>Viridiplantae</taxon>
        <taxon>Streptophyta</taxon>
        <taxon>Embryophyta</taxon>
        <taxon>Tracheophyta</taxon>
        <taxon>Spermatophyta</taxon>
        <taxon>Magnoliopsida</taxon>
        <taxon>eudicotyledons</taxon>
        <taxon>Gunneridae</taxon>
        <taxon>Pentapetalae</taxon>
        <taxon>rosids</taxon>
        <taxon>fabids</taxon>
        <taxon>Fabales</taxon>
        <taxon>Fabaceae</taxon>
        <taxon>Papilionoideae</taxon>
        <taxon>50 kb inversion clade</taxon>
        <taxon>dalbergioids sensu lato</taxon>
        <taxon>Dalbergieae</taxon>
        <taxon>Pterocarpus clade</taxon>
        <taxon>Stylosanthes</taxon>
    </lineage>
</organism>
<name>A0ABU6YU69_9FABA</name>
<accession>A0ABU6YU69</accession>
<keyword evidence="3" id="KW-1185">Reference proteome</keyword>
<comment type="caution">
    <text evidence="2">The sequence shown here is derived from an EMBL/GenBank/DDBJ whole genome shotgun (WGS) entry which is preliminary data.</text>
</comment>
<feature type="compositionally biased region" description="Basic and acidic residues" evidence="1">
    <location>
        <begin position="23"/>
        <end position="43"/>
    </location>
</feature>